<organism evidence="1">
    <name type="scientific">marine metagenome</name>
    <dbReference type="NCBI Taxonomy" id="408172"/>
    <lineage>
        <taxon>unclassified sequences</taxon>
        <taxon>metagenomes</taxon>
        <taxon>ecological metagenomes</taxon>
    </lineage>
</organism>
<dbReference type="AlphaFoldDB" id="A0A381ZYQ5"/>
<evidence type="ECO:0000313" key="1">
    <source>
        <dbReference type="EMBL" id="SVA94350.1"/>
    </source>
</evidence>
<sequence>RYNRQPGYPGGAYPLGPGFCTTHLLGARRPDGIASRIDV</sequence>
<proteinExistence type="predicted"/>
<gene>
    <name evidence="1" type="ORF">METZ01_LOCUS147204</name>
</gene>
<protein>
    <submittedName>
        <fullName evidence="1">Uncharacterized protein</fullName>
    </submittedName>
</protein>
<reference evidence="1" key="1">
    <citation type="submission" date="2018-05" db="EMBL/GenBank/DDBJ databases">
        <authorList>
            <person name="Lanie J.A."/>
            <person name="Ng W.-L."/>
            <person name="Kazmierczak K.M."/>
            <person name="Andrzejewski T.M."/>
            <person name="Davidsen T.M."/>
            <person name="Wayne K.J."/>
            <person name="Tettelin H."/>
            <person name="Glass J.I."/>
            <person name="Rusch D."/>
            <person name="Podicherti R."/>
            <person name="Tsui H.-C.T."/>
            <person name="Winkler M.E."/>
        </authorList>
    </citation>
    <scope>NUCLEOTIDE SEQUENCE</scope>
</reference>
<feature type="non-terminal residue" evidence="1">
    <location>
        <position position="39"/>
    </location>
</feature>
<dbReference type="EMBL" id="UINC01023188">
    <property type="protein sequence ID" value="SVA94350.1"/>
    <property type="molecule type" value="Genomic_DNA"/>
</dbReference>
<accession>A0A381ZYQ5</accession>
<feature type="non-terminal residue" evidence="1">
    <location>
        <position position="1"/>
    </location>
</feature>
<name>A0A381ZYQ5_9ZZZZ</name>